<sequence>MSEAEATLIEGIGDEVLLFGSLAVTLIAVVFAAFYIQPNVQRRRNSQSQASFAGAILYVTIPATNGSVVTFRILADFIEVARARRDVSPAATVSDHAAGDAAVEDRVQAPQTQLQNDSHAGEPAADEASSAAEDGEPPSQQERTQDDTEASQEEVDPDVIRQRRLEFMQRRAGVEVLGSEEAQREQEREGSSPDADGAAAVDPLGDEEEEAGFSIRLKYLNDTERCVRGRPDETVGSFKRRHFAPELAGQRLVRLIYNGGQLRDDSASLSSCGLSDGCVVHVHVSTAPVVQNAAAPASSNGEGDLNLGALMWPLFAAMLGLLWVLHFQYPGTLQHVHHHGACGDIGGSSAWDCTASTTLSRPCRRLPPIRHHRGVDGLLHLQEDSPGVGEGCGARPLST</sequence>
<dbReference type="PANTHER" id="PTHR14557:SF5">
    <property type="entry name" value="UBIQUITIN-LIKE DOMAIN-CONTAINING PROTEIN"/>
    <property type="match status" value="1"/>
</dbReference>
<feature type="compositionally biased region" description="Acidic residues" evidence="1">
    <location>
        <begin position="147"/>
        <end position="157"/>
    </location>
</feature>
<evidence type="ECO:0000313" key="4">
    <source>
        <dbReference type="EMBL" id="KAH9368659.1"/>
    </source>
</evidence>
<dbReference type="SMART" id="SM00213">
    <property type="entry name" value="UBQ"/>
    <property type="match status" value="1"/>
</dbReference>
<dbReference type="InterPro" id="IPR029071">
    <property type="entry name" value="Ubiquitin-like_domsf"/>
</dbReference>
<protein>
    <recommendedName>
        <fullName evidence="3">Ubiquitin-like domain-containing protein</fullName>
    </recommendedName>
</protein>
<dbReference type="CDD" id="cd17057">
    <property type="entry name" value="Ubl_TMUB1_like"/>
    <property type="match status" value="1"/>
</dbReference>
<feature type="compositionally biased region" description="Polar residues" evidence="1">
    <location>
        <begin position="109"/>
        <end position="118"/>
    </location>
</feature>
<dbReference type="VEuPathDB" id="VectorBase:HLOH_047993"/>
<keyword evidence="2" id="KW-0472">Membrane</keyword>
<dbReference type="Gene3D" id="3.10.20.90">
    <property type="entry name" value="Phosphatidylinositol 3-kinase Catalytic Subunit, Chain A, domain 1"/>
    <property type="match status" value="1"/>
</dbReference>
<dbReference type="OrthoDB" id="161999at2759"/>
<dbReference type="GO" id="GO:0036503">
    <property type="term" value="P:ERAD pathway"/>
    <property type="evidence" value="ECO:0007669"/>
    <property type="project" value="InterPro"/>
</dbReference>
<feature type="region of interest" description="Disordered" evidence="1">
    <location>
        <begin position="109"/>
        <end position="160"/>
    </location>
</feature>
<feature type="compositionally biased region" description="Basic and acidic residues" evidence="1">
    <location>
        <begin position="181"/>
        <end position="191"/>
    </location>
</feature>
<dbReference type="AlphaFoldDB" id="A0A9J6G0W9"/>
<keyword evidence="2" id="KW-1133">Transmembrane helix</keyword>
<feature type="transmembrane region" description="Helical" evidence="2">
    <location>
        <begin position="16"/>
        <end position="36"/>
    </location>
</feature>
<dbReference type="Proteomes" id="UP000821853">
    <property type="component" value="Chromosome 2"/>
</dbReference>
<keyword evidence="2" id="KW-0812">Transmembrane</keyword>
<evidence type="ECO:0000256" key="2">
    <source>
        <dbReference type="SAM" id="Phobius"/>
    </source>
</evidence>
<feature type="domain" description="Ubiquitin-like" evidence="3">
    <location>
        <begin position="213"/>
        <end position="285"/>
    </location>
</feature>
<reference evidence="4 5" key="1">
    <citation type="journal article" date="2020" name="Cell">
        <title>Large-Scale Comparative Analyses of Tick Genomes Elucidate Their Genetic Diversity and Vector Capacities.</title>
        <authorList>
            <consortium name="Tick Genome and Microbiome Consortium (TIGMIC)"/>
            <person name="Jia N."/>
            <person name="Wang J."/>
            <person name="Shi W."/>
            <person name="Du L."/>
            <person name="Sun Y."/>
            <person name="Zhan W."/>
            <person name="Jiang J.F."/>
            <person name="Wang Q."/>
            <person name="Zhang B."/>
            <person name="Ji P."/>
            <person name="Bell-Sakyi L."/>
            <person name="Cui X.M."/>
            <person name="Yuan T.T."/>
            <person name="Jiang B.G."/>
            <person name="Yang W.F."/>
            <person name="Lam T.T."/>
            <person name="Chang Q.C."/>
            <person name="Ding S.J."/>
            <person name="Wang X.J."/>
            <person name="Zhu J.G."/>
            <person name="Ruan X.D."/>
            <person name="Zhao L."/>
            <person name="Wei J.T."/>
            <person name="Ye R.Z."/>
            <person name="Que T.C."/>
            <person name="Du C.H."/>
            <person name="Zhou Y.H."/>
            <person name="Cheng J.X."/>
            <person name="Dai P.F."/>
            <person name="Guo W.B."/>
            <person name="Han X.H."/>
            <person name="Huang E.J."/>
            <person name="Li L.F."/>
            <person name="Wei W."/>
            <person name="Gao Y.C."/>
            <person name="Liu J.Z."/>
            <person name="Shao H.Z."/>
            <person name="Wang X."/>
            <person name="Wang C.C."/>
            <person name="Yang T.C."/>
            <person name="Huo Q.B."/>
            <person name="Li W."/>
            <person name="Chen H.Y."/>
            <person name="Chen S.E."/>
            <person name="Zhou L.G."/>
            <person name="Ni X.B."/>
            <person name="Tian J.H."/>
            <person name="Sheng Y."/>
            <person name="Liu T."/>
            <person name="Pan Y.S."/>
            <person name="Xia L.Y."/>
            <person name="Li J."/>
            <person name="Zhao F."/>
            <person name="Cao W.C."/>
        </authorList>
    </citation>
    <scope>NUCLEOTIDE SEQUENCE [LARGE SCALE GENOMIC DNA]</scope>
    <source>
        <strain evidence="4">HaeL-2018</strain>
    </source>
</reference>
<feature type="compositionally biased region" description="Low complexity" evidence="1">
    <location>
        <begin position="121"/>
        <end position="132"/>
    </location>
</feature>
<comment type="caution">
    <text evidence="4">The sequence shown here is derived from an EMBL/GenBank/DDBJ whole genome shotgun (WGS) entry which is preliminary data.</text>
</comment>
<evidence type="ECO:0000259" key="3">
    <source>
        <dbReference type="PROSITE" id="PS50053"/>
    </source>
</evidence>
<dbReference type="SUPFAM" id="SSF54236">
    <property type="entry name" value="Ubiquitin-like"/>
    <property type="match status" value="1"/>
</dbReference>
<dbReference type="InterPro" id="IPR040352">
    <property type="entry name" value="TMUB1/2"/>
</dbReference>
<accession>A0A9J6G0W9</accession>
<feature type="region of interest" description="Disordered" evidence="1">
    <location>
        <begin position="176"/>
        <end position="206"/>
    </location>
</feature>
<dbReference type="PANTHER" id="PTHR14557">
    <property type="entry name" value="PROTEIN C7ORF21"/>
    <property type="match status" value="1"/>
</dbReference>
<proteinExistence type="predicted"/>
<dbReference type="InterPro" id="IPR000626">
    <property type="entry name" value="Ubiquitin-like_dom"/>
</dbReference>
<dbReference type="PROSITE" id="PS50053">
    <property type="entry name" value="UBIQUITIN_2"/>
    <property type="match status" value="1"/>
</dbReference>
<dbReference type="Pfam" id="PF00240">
    <property type="entry name" value="ubiquitin"/>
    <property type="match status" value="1"/>
</dbReference>
<keyword evidence="5" id="KW-1185">Reference proteome</keyword>
<name>A0A9J6G0W9_HAELO</name>
<dbReference type="EMBL" id="JABSTR010000004">
    <property type="protein sequence ID" value="KAH9368659.1"/>
    <property type="molecule type" value="Genomic_DNA"/>
</dbReference>
<evidence type="ECO:0000313" key="5">
    <source>
        <dbReference type="Proteomes" id="UP000821853"/>
    </source>
</evidence>
<gene>
    <name evidence="4" type="ORF">HPB48_004678</name>
</gene>
<evidence type="ECO:0000256" key="1">
    <source>
        <dbReference type="SAM" id="MobiDB-lite"/>
    </source>
</evidence>
<organism evidence="4 5">
    <name type="scientific">Haemaphysalis longicornis</name>
    <name type="common">Bush tick</name>
    <dbReference type="NCBI Taxonomy" id="44386"/>
    <lineage>
        <taxon>Eukaryota</taxon>
        <taxon>Metazoa</taxon>
        <taxon>Ecdysozoa</taxon>
        <taxon>Arthropoda</taxon>
        <taxon>Chelicerata</taxon>
        <taxon>Arachnida</taxon>
        <taxon>Acari</taxon>
        <taxon>Parasitiformes</taxon>
        <taxon>Ixodida</taxon>
        <taxon>Ixodoidea</taxon>
        <taxon>Ixodidae</taxon>
        <taxon>Haemaphysalinae</taxon>
        <taxon>Haemaphysalis</taxon>
    </lineage>
</organism>